<name>A0ABR4NYD4_9SACH</name>
<evidence type="ECO:0000313" key="3">
    <source>
        <dbReference type="EMBL" id="KAL3233898.1"/>
    </source>
</evidence>
<dbReference type="EMBL" id="JBEVYD010000004">
    <property type="protein sequence ID" value="KAL3233898.1"/>
    <property type="molecule type" value="Genomic_DNA"/>
</dbReference>
<protein>
    <recommendedName>
        <fullName evidence="2">Essential protein Yae1 N-terminal domain-containing protein</fullName>
    </recommendedName>
</protein>
<dbReference type="PANTHER" id="PTHR28532">
    <property type="entry name" value="GEO13458P1"/>
    <property type="match status" value="1"/>
</dbReference>
<proteinExistence type="inferred from homology"/>
<comment type="similarity">
    <text evidence="1">Belongs to the LTO1 family.</text>
</comment>
<sequence length="162" mass="18776">MDVDELLFLEEQYYAEGFQEGRNENLKNNLLEGKEFGLQVGFQRFVLLGQMLGLCDVLESMGLQNKSIAKNIATVRELISTVQFNNEEENVEGLEKTLVKLKNKYRLILLAFQREYKTKDRKPLNFDVFEDLARAITGEIKGYVEDEDVTEQKNTQDQAQAW</sequence>
<dbReference type="Pfam" id="PF09811">
    <property type="entry name" value="Yae1_N"/>
    <property type="match status" value="1"/>
</dbReference>
<comment type="caution">
    <text evidence="3">The sequence shown here is derived from an EMBL/GenBank/DDBJ whole genome shotgun (WGS) entry which is preliminary data.</text>
</comment>
<dbReference type="Proteomes" id="UP001623330">
    <property type="component" value="Unassembled WGS sequence"/>
</dbReference>
<feature type="domain" description="Essential protein Yae1 N-terminal" evidence="2">
    <location>
        <begin position="17"/>
        <end position="55"/>
    </location>
</feature>
<organism evidence="3 4">
    <name type="scientific">Nakaseomyces bracarensis</name>
    <dbReference type="NCBI Taxonomy" id="273131"/>
    <lineage>
        <taxon>Eukaryota</taxon>
        <taxon>Fungi</taxon>
        <taxon>Dikarya</taxon>
        <taxon>Ascomycota</taxon>
        <taxon>Saccharomycotina</taxon>
        <taxon>Saccharomycetes</taxon>
        <taxon>Saccharomycetales</taxon>
        <taxon>Saccharomycetaceae</taxon>
        <taxon>Nakaseomyces</taxon>
    </lineage>
</organism>
<evidence type="ECO:0000256" key="1">
    <source>
        <dbReference type="ARBA" id="ARBA00038090"/>
    </source>
</evidence>
<dbReference type="InterPro" id="IPR019191">
    <property type="entry name" value="Essential_protein_Yae1_N"/>
</dbReference>
<evidence type="ECO:0000313" key="4">
    <source>
        <dbReference type="Proteomes" id="UP001623330"/>
    </source>
</evidence>
<dbReference type="PANTHER" id="PTHR28532:SF1">
    <property type="entry name" value="ORAL CANCER OVEREXPRESSED 1"/>
    <property type="match status" value="1"/>
</dbReference>
<dbReference type="InterPro" id="IPR052436">
    <property type="entry name" value="LTO1_adapter"/>
</dbReference>
<evidence type="ECO:0000259" key="2">
    <source>
        <dbReference type="Pfam" id="PF09811"/>
    </source>
</evidence>
<accession>A0ABR4NYD4</accession>
<reference evidence="3 4" key="1">
    <citation type="submission" date="2024-05" db="EMBL/GenBank/DDBJ databases">
        <title>Long read based assembly of the Candida bracarensis genome reveals expanded adhesin content.</title>
        <authorList>
            <person name="Marcet-Houben M."/>
            <person name="Ksiezopolska E."/>
            <person name="Gabaldon T."/>
        </authorList>
    </citation>
    <scope>NUCLEOTIDE SEQUENCE [LARGE SCALE GENOMIC DNA]</scope>
    <source>
        <strain evidence="3 4">CBM6</strain>
    </source>
</reference>
<gene>
    <name evidence="3" type="ORF">RNJ44_03938</name>
</gene>
<keyword evidence="4" id="KW-1185">Reference proteome</keyword>